<accession>A0A915NZP2</accession>
<feature type="region of interest" description="Disordered" evidence="1">
    <location>
        <begin position="105"/>
        <end position="130"/>
    </location>
</feature>
<feature type="compositionally biased region" description="Polar residues" evidence="1">
    <location>
        <begin position="463"/>
        <end position="476"/>
    </location>
</feature>
<evidence type="ECO:0000313" key="2">
    <source>
        <dbReference type="Proteomes" id="UP000887560"/>
    </source>
</evidence>
<feature type="region of interest" description="Disordered" evidence="1">
    <location>
        <begin position="439"/>
        <end position="520"/>
    </location>
</feature>
<dbReference type="AlphaFoldDB" id="A0A915NZP2"/>
<reference evidence="3" key="1">
    <citation type="submission" date="2022-11" db="UniProtKB">
        <authorList>
            <consortium name="WormBaseParasite"/>
        </authorList>
    </citation>
    <scope>IDENTIFICATION</scope>
</reference>
<dbReference type="WBParaSite" id="scf7180000422116.g8328">
    <property type="protein sequence ID" value="scf7180000422116.g8328"/>
    <property type="gene ID" value="scf7180000422116.g8328"/>
</dbReference>
<feature type="compositionally biased region" description="Pro residues" evidence="1">
    <location>
        <begin position="115"/>
        <end position="130"/>
    </location>
</feature>
<protein>
    <submittedName>
        <fullName evidence="3">Uncharacterized protein</fullName>
    </submittedName>
</protein>
<dbReference type="Proteomes" id="UP000887560">
    <property type="component" value="Unplaced"/>
</dbReference>
<feature type="compositionally biased region" description="Low complexity" evidence="1">
    <location>
        <begin position="501"/>
        <end position="514"/>
    </location>
</feature>
<evidence type="ECO:0000313" key="3">
    <source>
        <dbReference type="WBParaSite" id="scf7180000422116.g8328"/>
    </source>
</evidence>
<evidence type="ECO:0000256" key="1">
    <source>
        <dbReference type="SAM" id="MobiDB-lite"/>
    </source>
</evidence>
<organism evidence="2 3">
    <name type="scientific">Meloidogyne floridensis</name>
    <dbReference type="NCBI Taxonomy" id="298350"/>
    <lineage>
        <taxon>Eukaryota</taxon>
        <taxon>Metazoa</taxon>
        <taxon>Ecdysozoa</taxon>
        <taxon>Nematoda</taxon>
        <taxon>Chromadorea</taxon>
        <taxon>Rhabditida</taxon>
        <taxon>Tylenchina</taxon>
        <taxon>Tylenchomorpha</taxon>
        <taxon>Tylenchoidea</taxon>
        <taxon>Meloidogynidae</taxon>
        <taxon>Meloidogyninae</taxon>
        <taxon>Meloidogyne</taxon>
    </lineage>
</organism>
<feature type="compositionally biased region" description="Low complexity" evidence="1">
    <location>
        <begin position="446"/>
        <end position="462"/>
    </location>
</feature>
<name>A0A915NZP2_9BILA</name>
<keyword evidence="2" id="KW-1185">Reference proteome</keyword>
<feature type="compositionally biased region" description="Low complexity" evidence="1">
    <location>
        <begin position="477"/>
        <end position="493"/>
    </location>
</feature>
<proteinExistence type="predicted"/>
<sequence length="602" mass="66331">MTVNNNNEEKEVMNLQLEQQQHPQIKKNKGNRSLNFSNENNFGCILPTISTNSSLNNNEIQNFIATEIPLIFSSSTPETSNNNSSTLQKSERSAFSVIRAGSLVGNDKQKEASPSPTPPTTSIPPQLPPIPLELQSSLNPYISSLSTSPFFFPFHSNSQQLEFIRLASQLVPFSLFSQQQQQLYEQQHNNNSIVSSSSDSQQKQLFYEQANGMTKTQWHSLDTQSPSQINQFSQPLTLDTSEPTTQKHLENFTQNELRHEEAQEIPLDFSVIKHGIKKHLTKNKTKSVICTSSTNELEETSTFYKHKACEQPLTTTIPESIPPPTELPHPSLVFPERKTVLEITGPPLPSSSINSQQNSFPSLSSQQLCCQHETLHPLPSSIQSTSSNIRSSSSNSMLGTLLAAPNKLQISPTVPASRTEFFSGLTAFQRSEVKMIEKEQQVKKASTSSSSDSEHSVVSQPSPNSMHSLRSHISQHSPTSSTFPGTSSTTMGGDSDRTRRGGSFSPSGNSGFSGDDTLAEPLQPSYQANLLSNNLKENFLRNGDNLLLNDGGNDCNINCEMEGSVASLRVKLKNNEELERIIFGSPEGQLKEGHQQVNSIDP</sequence>